<dbReference type="KEGG" id="gbn:GEOBRER4_13480"/>
<proteinExistence type="predicted"/>
<feature type="chain" id="PRO_5027894773" description="CARDB domain-containing protein" evidence="1">
    <location>
        <begin position="24"/>
        <end position="547"/>
    </location>
</feature>
<dbReference type="EMBL" id="AP023213">
    <property type="protein sequence ID" value="BCG46598.1"/>
    <property type="molecule type" value="Genomic_DNA"/>
</dbReference>
<evidence type="ECO:0000313" key="4">
    <source>
        <dbReference type="Proteomes" id="UP000515472"/>
    </source>
</evidence>
<dbReference type="Pfam" id="PF07705">
    <property type="entry name" value="CARDB"/>
    <property type="match status" value="1"/>
</dbReference>
<feature type="domain" description="CARDB" evidence="2">
    <location>
        <begin position="463"/>
        <end position="540"/>
    </location>
</feature>
<sequence length="547" mass="58903">MRTGKWFRSALLASLTVSGLGFLSSCTPCVTYTQMCDLIGGAPVGTTTSSGRNVVLEDPGTIAAYHGFSCAESDQRGTEEVLKLEESLEIPRYAGNAAVFLNGWRMNYLSSDHHVGGLGTMISNIRLEDKTLKWQASGVLADKNFDDGYKWCYFYTVVAWNPTNLNLVVDQKDGSCDNRTPSDANFFITDNKGTTTALSSFPSFLFNPDFASGKTVAILPRGFGFKWSSECDTDHHLLQIGVNLDHGEAFVENEMKYKKGFFQDLTPVPVPQPPPADTVNQVDSGFVSWDTYAIFKDNDGRRGYGFGHMASGLGGKDVAVIQPPFSILPHEDTGVFGACLGEASGLQTKDVAVENVPYEYAIPMLTGWDIGCGCDDEHVTEVGTWLDEFHYDKAPNAPAGTLHYKVSSILRDKDGSPGHAYSHKVSILAFKPTASALAPDLIPFSPTGTGPLSFCRLEQNGTLLRVTIKNQGNGNAGASKTTVVFNNQPVTLDTPPVPAGGSVDLLFGVPRNCFSPDCSFRITVDSENQVDELSNEGNNTVGGGCLG</sequence>
<dbReference type="Proteomes" id="UP000515472">
    <property type="component" value="Chromosome"/>
</dbReference>
<evidence type="ECO:0000256" key="1">
    <source>
        <dbReference type="SAM" id="SignalP"/>
    </source>
</evidence>
<dbReference type="RefSeq" id="WP_185244770.1">
    <property type="nucleotide sequence ID" value="NZ_AP023213.1"/>
</dbReference>
<keyword evidence="4" id="KW-1185">Reference proteome</keyword>
<dbReference type="Gene3D" id="2.60.40.10">
    <property type="entry name" value="Immunoglobulins"/>
    <property type="match status" value="1"/>
</dbReference>
<organism evidence="3 4">
    <name type="scientific">Citrifermentans bremense</name>
    <dbReference type="NCBI Taxonomy" id="60035"/>
    <lineage>
        <taxon>Bacteria</taxon>
        <taxon>Pseudomonadati</taxon>
        <taxon>Thermodesulfobacteriota</taxon>
        <taxon>Desulfuromonadia</taxon>
        <taxon>Geobacterales</taxon>
        <taxon>Geobacteraceae</taxon>
        <taxon>Citrifermentans</taxon>
    </lineage>
</organism>
<reference evidence="3 4" key="1">
    <citation type="submission" date="2020-06" db="EMBL/GenBank/DDBJ databases">
        <title>Interaction of electrochemicaly active bacteria, Geobacter bremensis R4 on different carbon anode.</title>
        <authorList>
            <person name="Meng L."/>
            <person name="Yoshida N."/>
        </authorList>
    </citation>
    <scope>NUCLEOTIDE SEQUENCE [LARGE SCALE GENOMIC DNA]</scope>
    <source>
        <strain evidence="3 4">R4</strain>
    </source>
</reference>
<keyword evidence="1" id="KW-0732">Signal</keyword>
<feature type="signal peptide" evidence="1">
    <location>
        <begin position="1"/>
        <end position="23"/>
    </location>
</feature>
<evidence type="ECO:0000259" key="2">
    <source>
        <dbReference type="Pfam" id="PF07705"/>
    </source>
</evidence>
<dbReference type="InterPro" id="IPR013783">
    <property type="entry name" value="Ig-like_fold"/>
</dbReference>
<gene>
    <name evidence="3" type="ORF">GEOBRER4_n1404</name>
</gene>
<evidence type="ECO:0000313" key="3">
    <source>
        <dbReference type="EMBL" id="BCG46598.1"/>
    </source>
</evidence>
<dbReference type="AlphaFoldDB" id="A0A6S6LZ65"/>
<protein>
    <recommendedName>
        <fullName evidence="2">CARDB domain-containing protein</fullName>
    </recommendedName>
</protein>
<name>A0A6S6LZ65_9BACT</name>
<dbReference type="InterPro" id="IPR011635">
    <property type="entry name" value="CARDB"/>
</dbReference>
<dbReference type="PROSITE" id="PS51257">
    <property type="entry name" value="PROKAR_LIPOPROTEIN"/>
    <property type="match status" value="1"/>
</dbReference>
<accession>A0A6S6LZ65</accession>